<dbReference type="EMBL" id="VNJI01000001">
    <property type="protein sequence ID" value="TVY11980.1"/>
    <property type="molecule type" value="Genomic_DNA"/>
</dbReference>
<comment type="caution">
    <text evidence="1">The sequence shown here is derived from an EMBL/GenBank/DDBJ whole genome shotgun (WGS) entry which is preliminary data.</text>
</comment>
<evidence type="ECO:0008006" key="3">
    <source>
        <dbReference type="Google" id="ProtNLM"/>
    </source>
</evidence>
<accession>A0A559KIL2</accession>
<keyword evidence="2" id="KW-1185">Reference proteome</keyword>
<sequence>MVEMKGIMTDIHTVLQELKQGSASEFCAIAWADRDNRMLRWQAAAGNLNERYRQISFRSGQDLAGLVWRIGRPEALDAGTAGYERKRKESPIMLAEQLLAAAAFPISLQASGPGVLLVGSRALRLYTAGDLERISAEVGVVFGSSIGSGGIEGDALHW</sequence>
<dbReference type="AlphaFoldDB" id="A0A559KIL2"/>
<evidence type="ECO:0000313" key="2">
    <source>
        <dbReference type="Proteomes" id="UP000317036"/>
    </source>
</evidence>
<name>A0A559KIL2_9BACL</name>
<organism evidence="1 2">
    <name type="scientific">Paenibacillus cremeus</name>
    <dbReference type="NCBI Taxonomy" id="2163881"/>
    <lineage>
        <taxon>Bacteria</taxon>
        <taxon>Bacillati</taxon>
        <taxon>Bacillota</taxon>
        <taxon>Bacilli</taxon>
        <taxon>Bacillales</taxon>
        <taxon>Paenibacillaceae</taxon>
        <taxon>Paenibacillus</taxon>
    </lineage>
</organism>
<dbReference type="InterPro" id="IPR029016">
    <property type="entry name" value="GAF-like_dom_sf"/>
</dbReference>
<proteinExistence type="predicted"/>
<dbReference type="Gene3D" id="3.30.450.40">
    <property type="match status" value="1"/>
</dbReference>
<protein>
    <recommendedName>
        <fullName evidence="3">GAF domain-containing protein</fullName>
    </recommendedName>
</protein>
<reference evidence="1 2" key="1">
    <citation type="submission" date="2019-07" db="EMBL/GenBank/DDBJ databases">
        <authorList>
            <person name="Kim J."/>
        </authorList>
    </citation>
    <scope>NUCLEOTIDE SEQUENCE [LARGE SCALE GENOMIC DNA]</scope>
    <source>
        <strain evidence="1 2">JC52</strain>
    </source>
</reference>
<gene>
    <name evidence="1" type="ORF">FPZ49_01500</name>
</gene>
<dbReference type="SUPFAM" id="SSF55781">
    <property type="entry name" value="GAF domain-like"/>
    <property type="match status" value="1"/>
</dbReference>
<evidence type="ECO:0000313" key="1">
    <source>
        <dbReference type="EMBL" id="TVY11980.1"/>
    </source>
</evidence>
<dbReference type="Proteomes" id="UP000317036">
    <property type="component" value="Unassembled WGS sequence"/>
</dbReference>